<reference evidence="1 2" key="1">
    <citation type="submission" date="2020-10" db="EMBL/GenBank/DDBJ databases">
        <title>Plant Genome Project.</title>
        <authorList>
            <person name="Zhang R.-G."/>
        </authorList>
    </citation>
    <scope>NUCLEOTIDE SEQUENCE [LARGE SCALE GENOMIC DNA]</scope>
    <source>
        <strain evidence="1">FAFU-HL-1</strain>
        <tissue evidence="1">Leaf</tissue>
    </source>
</reference>
<keyword evidence="2" id="KW-1185">Reference proteome</keyword>
<accession>A0A835J4V9</accession>
<gene>
    <name evidence="1" type="ORF">SADUNF_Sadunf17G0005500</name>
</gene>
<protein>
    <submittedName>
        <fullName evidence="1">Uncharacterized protein</fullName>
    </submittedName>
</protein>
<dbReference type="AlphaFoldDB" id="A0A835J4V9"/>
<comment type="caution">
    <text evidence="1">The sequence shown here is derived from an EMBL/GenBank/DDBJ whole genome shotgun (WGS) entry which is preliminary data.</text>
</comment>
<dbReference type="EMBL" id="JADGMS010000017">
    <property type="protein sequence ID" value="KAF9663121.1"/>
    <property type="molecule type" value="Genomic_DNA"/>
</dbReference>
<evidence type="ECO:0000313" key="1">
    <source>
        <dbReference type="EMBL" id="KAF9663121.1"/>
    </source>
</evidence>
<dbReference type="Proteomes" id="UP000657918">
    <property type="component" value="Unassembled WGS sequence"/>
</dbReference>
<organism evidence="1 2">
    <name type="scientific">Salix dunnii</name>
    <dbReference type="NCBI Taxonomy" id="1413687"/>
    <lineage>
        <taxon>Eukaryota</taxon>
        <taxon>Viridiplantae</taxon>
        <taxon>Streptophyta</taxon>
        <taxon>Embryophyta</taxon>
        <taxon>Tracheophyta</taxon>
        <taxon>Spermatophyta</taxon>
        <taxon>Magnoliopsida</taxon>
        <taxon>eudicotyledons</taxon>
        <taxon>Gunneridae</taxon>
        <taxon>Pentapetalae</taxon>
        <taxon>rosids</taxon>
        <taxon>fabids</taxon>
        <taxon>Malpighiales</taxon>
        <taxon>Salicaceae</taxon>
        <taxon>Saliceae</taxon>
        <taxon>Salix</taxon>
    </lineage>
</organism>
<proteinExistence type="predicted"/>
<evidence type="ECO:0000313" key="2">
    <source>
        <dbReference type="Proteomes" id="UP000657918"/>
    </source>
</evidence>
<sequence length="59" mass="6779">MGDSRQFSVGLPPLDEHMLHTNYVDSSVRINLNMFRFIKFFIGSSNREIDSEKTDKSIG</sequence>
<name>A0A835J4V9_9ROSI</name>